<feature type="domain" description="EfeO-type cupredoxin-like" evidence="6">
    <location>
        <begin position="34"/>
        <end position="126"/>
    </location>
</feature>
<keyword evidence="8" id="KW-1185">Reference proteome</keyword>
<dbReference type="InterPro" id="IPR038352">
    <property type="entry name" value="Imelysin_sf"/>
</dbReference>
<keyword evidence="4" id="KW-1133">Transmembrane helix</keyword>
<evidence type="ECO:0000313" key="8">
    <source>
        <dbReference type="Proteomes" id="UP001589865"/>
    </source>
</evidence>
<evidence type="ECO:0000256" key="1">
    <source>
        <dbReference type="ARBA" id="ARBA00004196"/>
    </source>
</evidence>
<protein>
    <submittedName>
        <fullName evidence="7">Cupredoxin domain-containing protein</fullName>
    </submittedName>
</protein>
<sequence>MSLRRAIRLGLGGTVMLALGVGVLGYYAVQHRRTASAPAAEGVTVTVGAQRCDPDRLAVEAGWNSFTIRNNSARVMEWEILDGVMVVEERENIAPGMTQRLRAKLAPGRYSITCGLLSNPRGELVVRPAAGGGDAPRGADPVALIGPRAEYKVSLILGSDDLVEAAGALRDAAVAGDAAAATAALREARTAYGRMAPVLRVVFSDLDARIDGRAALYPAGASDPGFTGLRHLALLLGGEADGAALRPLADALVADAAALQARLEGITVPPERMVSASQRWLRDMSDRLAPDAPPGVERPDPVELAAGLEGVGKVEALLRPLAPATRPADTAPASPAGATGPDEAAQGLVTRAAALQALGAALGFEENAP</sequence>
<evidence type="ECO:0000313" key="7">
    <source>
        <dbReference type="EMBL" id="MFC0406878.1"/>
    </source>
</evidence>
<evidence type="ECO:0000256" key="2">
    <source>
        <dbReference type="ARBA" id="ARBA00022729"/>
    </source>
</evidence>
<gene>
    <name evidence="7" type="ORF">ACFFGY_01370</name>
</gene>
<keyword evidence="4" id="KW-0472">Membrane</keyword>
<feature type="compositionally biased region" description="Low complexity" evidence="3">
    <location>
        <begin position="324"/>
        <end position="342"/>
    </location>
</feature>
<keyword evidence="4" id="KW-0812">Transmembrane</keyword>
<dbReference type="InterPro" id="IPR018976">
    <property type="entry name" value="Imelysin-like"/>
</dbReference>
<reference evidence="7 8" key="1">
    <citation type="submission" date="2024-09" db="EMBL/GenBank/DDBJ databases">
        <authorList>
            <person name="Sun Q."/>
            <person name="Mori K."/>
        </authorList>
    </citation>
    <scope>NUCLEOTIDE SEQUENCE [LARGE SCALE GENOMIC DNA]</scope>
    <source>
        <strain evidence="7 8">TBRC 5777</strain>
    </source>
</reference>
<dbReference type="Proteomes" id="UP001589865">
    <property type="component" value="Unassembled WGS sequence"/>
</dbReference>
<dbReference type="EMBL" id="JBHLUN010000001">
    <property type="protein sequence ID" value="MFC0406878.1"/>
    <property type="molecule type" value="Genomic_DNA"/>
</dbReference>
<dbReference type="Pfam" id="PF09375">
    <property type="entry name" value="Peptidase_M75"/>
    <property type="match status" value="1"/>
</dbReference>
<dbReference type="RefSeq" id="WP_377042565.1">
    <property type="nucleotide sequence ID" value="NZ_JBHLUN010000001.1"/>
</dbReference>
<accession>A0ABV6JME7</accession>
<proteinExistence type="predicted"/>
<feature type="transmembrane region" description="Helical" evidence="4">
    <location>
        <begin position="7"/>
        <end position="29"/>
    </location>
</feature>
<dbReference type="InterPro" id="IPR028096">
    <property type="entry name" value="EfeO_Cupredoxin"/>
</dbReference>
<feature type="domain" description="Imelysin-like" evidence="5">
    <location>
        <begin position="149"/>
        <end position="268"/>
    </location>
</feature>
<dbReference type="InterPro" id="IPR050894">
    <property type="entry name" value="EfeM/EfeO_iron_uptake"/>
</dbReference>
<evidence type="ECO:0000256" key="4">
    <source>
        <dbReference type="SAM" id="Phobius"/>
    </source>
</evidence>
<evidence type="ECO:0000256" key="3">
    <source>
        <dbReference type="SAM" id="MobiDB-lite"/>
    </source>
</evidence>
<dbReference type="Gene3D" id="1.20.1420.20">
    <property type="entry name" value="M75 peptidase, HXXE motif"/>
    <property type="match status" value="1"/>
</dbReference>
<name>A0ABV6JME7_9PROT</name>
<feature type="region of interest" description="Disordered" evidence="3">
    <location>
        <begin position="324"/>
        <end position="345"/>
    </location>
</feature>
<dbReference type="PANTHER" id="PTHR39192:SF1">
    <property type="entry name" value="IRON UPTAKE SYSTEM COMPONENT EFEO"/>
    <property type="match status" value="1"/>
</dbReference>
<comment type="caution">
    <text evidence="7">The sequence shown here is derived from an EMBL/GenBank/DDBJ whole genome shotgun (WGS) entry which is preliminary data.</text>
</comment>
<evidence type="ECO:0000259" key="5">
    <source>
        <dbReference type="Pfam" id="PF09375"/>
    </source>
</evidence>
<keyword evidence="2" id="KW-0732">Signal</keyword>
<dbReference type="Pfam" id="PF13473">
    <property type="entry name" value="Cupredoxin_1"/>
    <property type="match status" value="1"/>
</dbReference>
<evidence type="ECO:0000259" key="6">
    <source>
        <dbReference type="Pfam" id="PF13473"/>
    </source>
</evidence>
<organism evidence="7 8">
    <name type="scientific">Roseomonas elaeocarpi</name>
    <dbReference type="NCBI Taxonomy" id="907779"/>
    <lineage>
        <taxon>Bacteria</taxon>
        <taxon>Pseudomonadati</taxon>
        <taxon>Pseudomonadota</taxon>
        <taxon>Alphaproteobacteria</taxon>
        <taxon>Acetobacterales</taxon>
        <taxon>Roseomonadaceae</taxon>
        <taxon>Roseomonas</taxon>
    </lineage>
</organism>
<dbReference type="PANTHER" id="PTHR39192">
    <property type="entry name" value="IRON UPTAKE SYSTEM COMPONENT EFEO"/>
    <property type="match status" value="1"/>
</dbReference>
<comment type="subcellular location">
    <subcellularLocation>
        <location evidence="1">Cell envelope</location>
    </subcellularLocation>
</comment>